<evidence type="ECO:0000256" key="2">
    <source>
        <dbReference type="ARBA" id="ARBA00022734"/>
    </source>
</evidence>
<dbReference type="STRING" id="71139.A0A059ALQ9"/>
<feature type="domain" description="Jacalin-type lectin" evidence="3">
    <location>
        <begin position="1"/>
        <end position="44"/>
    </location>
</feature>
<dbReference type="PANTHER" id="PTHR47293:SF68">
    <property type="entry name" value="JACALIN-RELATED LECTIN 3"/>
    <property type="match status" value="1"/>
</dbReference>
<dbReference type="InterPro" id="IPR033734">
    <property type="entry name" value="Jacalin-like_lectin_dom_plant"/>
</dbReference>
<dbReference type="Gramene" id="KCW54699">
    <property type="protein sequence ID" value="KCW54699"/>
    <property type="gene ID" value="EUGRSUZ_I00644"/>
</dbReference>
<dbReference type="SUPFAM" id="SSF51101">
    <property type="entry name" value="Mannose-binding lectins"/>
    <property type="match status" value="3"/>
</dbReference>
<evidence type="ECO:0000259" key="3">
    <source>
        <dbReference type="PROSITE" id="PS51752"/>
    </source>
</evidence>
<evidence type="ECO:0000313" key="4">
    <source>
        <dbReference type="EMBL" id="KCW54699.1"/>
    </source>
</evidence>
<dbReference type="InterPro" id="IPR036404">
    <property type="entry name" value="Jacalin-like_lectin_dom_sf"/>
</dbReference>
<dbReference type="Gene3D" id="2.100.10.30">
    <property type="entry name" value="Jacalin-like lectin domain"/>
    <property type="match status" value="3"/>
</dbReference>
<accession>A0A059ALQ9</accession>
<reference evidence="4" key="1">
    <citation type="submission" date="2013-07" db="EMBL/GenBank/DDBJ databases">
        <title>The genome of Eucalyptus grandis.</title>
        <authorList>
            <person name="Schmutz J."/>
            <person name="Hayes R."/>
            <person name="Myburg A."/>
            <person name="Tuskan G."/>
            <person name="Grattapaglia D."/>
            <person name="Rokhsar D.S."/>
        </authorList>
    </citation>
    <scope>NUCLEOTIDE SEQUENCE</scope>
    <source>
        <tissue evidence="4">Leaf extractions</tissue>
    </source>
</reference>
<gene>
    <name evidence="4" type="ORF">EUGRSUZ_I00644</name>
</gene>
<feature type="domain" description="Jacalin-type lectin" evidence="3">
    <location>
        <begin position="52"/>
        <end position="171"/>
    </location>
</feature>
<name>A0A059ALQ9_EUCGR</name>
<organism evidence="4">
    <name type="scientific">Eucalyptus grandis</name>
    <name type="common">Flooded gum</name>
    <dbReference type="NCBI Taxonomy" id="71139"/>
    <lineage>
        <taxon>Eukaryota</taxon>
        <taxon>Viridiplantae</taxon>
        <taxon>Streptophyta</taxon>
        <taxon>Embryophyta</taxon>
        <taxon>Tracheophyta</taxon>
        <taxon>Spermatophyta</taxon>
        <taxon>Magnoliopsida</taxon>
        <taxon>eudicotyledons</taxon>
        <taxon>Gunneridae</taxon>
        <taxon>Pentapetalae</taxon>
        <taxon>rosids</taxon>
        <taxon>malvids</taxon>
        <taxon>Myrtales</taxon>
        <taxon>Myrtaceae</taxon>
        <taxon>Myrtoideae</taxon>
        <taxon>Eucalypteae</taxon>
        <taxon>Eucalyptus</taxon>
    </lineage>
</organism>
<keyword evidence="2" id="KW-0430">Lectin</keyword>
<feature type="domain" description="Jacalin-type lectin" evidence="3">
    <location>
        <begin position="178"/>
        <end position="325"/>
    </location>
</feature>
<proteinExistence type="inferred from homology"/>
<dbReference type="CDD" id="cd09612">
    <property type="entry name" value="Jacalin"/>
    <property type="match status" value="1"/>
</dbReference>
<dbReference type="FunFam" id="2.100.10.30:FF:000001">
    <property type="entry name" value="Jacalin-related lectin 33"/>
    <property type="match status" value="1"/>
</dbReference>
<dbReference type="eggNOG" id="KOG4197">
    <property type="taxonomic scope" value="Eukaryota"/>
</dbReference>
<dbReference type="PROSITE" id="PS51752">
    <property type="entry name" value="JACALIN_LECTIN"/>
    <property type="match status" value="3"/>
</dbReference>
<dbReference type="OMA" id="NGVTMIY"/>
<evidence type="ECO:0000256" key="1">
    <source>
        <dbReference type="ARBA" id="ARBA00006568"/>
    </source>
</evidence>
<comment type="similarity">
    <text evidence="1">Belongs to the jacalin lectin family.</text>
</comment>
<dbReference type="AlphaFoldDB" id="A0A059ALQ9"/>
<sequence length="408" mass="46191">MRILGPIGTEEGEYFSLPLEAGKVIKFFERSDDFLKSIGAHVELYSNKLYPFNSIGLFERSNASFWDDGNKHTNVRKIIVEFEPSKGSRIRSIAFQYEEENPDEYLTSISGYLSLDGIQSLMFQTNKKTIGPIGDEYYSLHSSSPATGGKIVGFYGRGGKCLEVIGAYFEPISHLYPIKSIGPFGGLGGCAWDDGKFSGVREIEVMYDDVIRYIMFLYDKSGERVCSAMHGGPTGKDKSKVTWVRLDFPQEYLTSISGYKREDGDGNIDNAIVQSLTFYSSRGRHGPFGKETGTYFWYPSTRSKIIGFHGRCRETLHAIGVYAEPIPHLYPFEIIGPFGGSGGTEWDDGVHSEVGLDYPKERLSFNIWLDEGKWKHFTNYHPKPENTYHEDYLRAVWIRGCSWNVNRI</sequence>
<dbReference type="Pfam" id="PF01419">
    <property type="entry name" value="Jacalin"/>
    <property type="match status" value="2"/>
</dbReference>
<dbReference type="EMBL" id="KK198761">
    <property type="protein sequence ID" value="KCW54699.1"/>
    <property type="molecule type" value="Genomic_DNA"/>
</dbReference>
<dbReference type="SMART" id="SM00915">
    <property type="entry name" value="Jacalin"/>
    <property type="match status" value="2"/>
</dbReference>
<dbReference type="GO" id="GO:0030246">
    <property type="term" value="F:carbohydrate binding"/>
    <property type="evidence" value="ECO:0007669"/>
    <property type="project" value="UniProtKB-KW"/>
</dbReference>
<dbReference type="FunCoup" id="A0A059ALQ9">
    <property type="interactions" value="184"/>
</dbReference>
<dbReference type="InterPro" id="IPR001229">
    <property type="entry name" value="Jacalin-like_lectin_dom"/>
</dbReference>
<dbReference type="PANTHER" id="PTHR47293">
    <property type="entry name" value="JACALIN-RELATED LECTIN 3"/>
    <property type="match status" value="1"/>
</dbReference>
<protein>
    <recommendedName>
        <fullName evidence="3">Jacalin-type lectin domain-containing protein</fullName>
    </recommendedName>
</protein>
<dbReference type="InParanoid" id="A0A059ALQ9"/>